<reference evidence="1" key="1">
    <citation type="submission" date="2013-04" db="EMBL/GenBank/DDBJ databases">
        <title>The genome sequencing project of 58 acetic acid bacteria.</title>
        <authorList>
            <person name="Okamoto-Kainuma A."/>
            <person name="Ishikawa M."/>
            <person name="Umino S."/>
            <person name="Koizumi Y."/>
            <person name="Shiwa Y."/>
            <person name="Yoshikawa H."/>
            <person name="Matsutani M."/>
            <person name="Matsushita K."/>
        </authorList>
    </citation>
    <scope>NUCLEOTIDE SEQUENCE</scope>
    <source>
        <strain evidence="1">DSM 12717</strain>
    </source>
</reference>
<gene>
    <name evidence="1" type="ORF">AA12717_0025</name>
</gene>
<dbReference type="Proteomes" id="UP001060895">
    <property type="component" value="Unassembled WGS sequence"/>
</dbReference>
<protein>
    <submittedName>
        <fullName evidence="1">Uncharacterized protein</fullName>
    </submittedName>
</protein>
<proteinExistence type="predicted"/>
<comment type="caution">
    <text evidence="1">The sequence shown here is derived from an EMBL/GenBank/DDBJ whole genome shotgun (WGS) entry which is preliminary data.</text>
</comment>
<sequence length="161" mass="17863">MRHLQLVHEQHALALKRLQRRIFFGSGSTNCGQTMGGPCDRWRRALRSEKPQRRLRWKTTLESEALLGRVALADPYDQASADRLHLVLLEQIQTIRPILHHAPARRYLTGVVVGGADAMRVGMRQLGVDPVQGIPVASNLSLAKRQSSTVASGLATDITQD</sequence>
<keyword evidence="2" id="KW-1185">Reference proteome</keyword>
<organism evidence="1 2">
    <name type="scientific">Gluconacetobacter sacchari DSM 12717</name>
    <dbReference type="NCBI Taxonomy" id="1307940"/>
    <lineage>
        <taxon>Bacteria</taxon>
        <taxon>Pseudomonadati</taxon>
        <taxon>Pseudomonadota</taxon>
        <taxon>Alphaproteobacteria</taxon>
        <taxon>Acetobacterales</taxon>
        <taxon>Acetobacteraceae</taxon>
        <taxon>Gluconacetobacter</taxon>
    </lineage>
</organism>
<dbReference type="EMBL" id="BAQP01000003">
    <property type="protein sequence ID" value="GBQ18748.1"/>
    <property type="molecule type" value="Genomic_DNA"/>
</dbReference>
<accession>A0ABQ0P2F4</accession>
<evidence type="ECO:0000313" key="1">
    <source>
        <dbReference type="EMBL" id="GBQ18748.1"/>
    </source>
</evidence>
<evidence type="ECO:0000313" key="2">
    <source>
        <dbReference type="Proteomes" id="UP001060895"/>
    </source>
</evidence>
<name>A0ABQ0P2F4_9PROT</name>